<evidence type="ECO:0000256" key="4">
    <source>
        <dbReference type="ARBA" id="ARBA00022777"/>
    </source>
</evidence>
<dbReference type="EC" id="2.7.1.71" evidence="7"/>
<comment type="cofactor">
    <cofactor evidence="7">
        <name>Mg(2+)</name>
        <dbReference type="ChEBI" id="CHEBI:18420"/>
    </cofactor>
    <text evidence="7">Binds 1 Mg(2+) ion per subunit.</text>
</comment>
<evidence type="ECO:0000313" key="9">
    <source>
        <dbReference type="Proteomes" id="UP001298681"/>
    </source>
</evidence>
<keyword evidence="4 7" id="KW-0418">Kinase</keyword>
<keyword evidence="1 7" id="KW-0028">Amino-acid biosynthesis</keyword>
<keyword evidence="5 7" id="KW-0067">ATP-binding</keyword>
<dbReference type="Proteomes" id="UP001298681">
    <property type="component" value="Unassembled WGS sequence"/>
</dbReference>
<evidence type="ECO:0000313" key="8">
    <source>
        <dbReference type="EMBL" id="MCG4609561.1"/>
    </source>
</evidence>
<dbReference type="Gene3D" id="3.40.50.300">
    <property type="entry name" value="P-loop containing nucleotide triphosphate hydrolases"/>
    <property type="match status" value="1"/>
</dbReference>
<dbReference type="EMBL" id="JAKNHQ010000001">
    <property type="protein sequence ID" value="MCG4609561.1"/>
    <property type="molecule type" value="Genomic_DNA"/>
</dbReference>
<dbReference type="InterPro" id="IPR027417">
    <property type="entry name" value="P-loop_NTPase"/>
</dbReference>
<evidence type="ECO:0000256" key="7">
    <source>
        <dbReference type="HAMAP-Rule" id="MF_00109"/>
    </source>
</evidence>
<evidence type="ECO:0000256" key="2">
    <source>
        <dbReference type="ARBA" id="ARBA00022679"/>
    </source>
</evidence>
<comment type="subunit">
    <text evidence="7">Monomer.</text>
</comment>
<feature type="binding site" evidence="7">
    <location>
        <position position="140"/>
    </location>
    <ligand>
        <name>substrate</name>
    </ligand>
</feature>
<dbReference type="PANTHER" id="PTHR21087:SF16">
    <property type="entry name" value="SHIKIMATE KINASE 1, CHLOROPLASTIC"/>
    <property type="match status" value="1"/>
</dbReference>
<dbReference type="Pfam" id="PF01202">
    <property type="entry name" value="SKI"/>
    <property type="match status" value="1"/>
</dbReference>
<organism evidence="8 9">
    <name type="scientific">Anaeromassilibacillus senegalensis</name>
    <dbReference type="NCBI Taxonomy" id="1673717"/>
    <lineage>
        <taxon>Bacteria</taxon>
        <taxon>Bacillati</taxon>
        <taxon>Bacillota</taxon>
        <taxon>Clostridia</taxon>
        <taxon>Eubacteriales</taxon>
        <taxon>Acutalibacteraceae</taxon>
        <taxon>Anaeromassilibacillus</taxon>
    </lineage>
</organism>
<dbReference type="SUPFAM" id="SSF52540">
    <property type="entry name" value="P-loop containing nucleoside triphosphate hydrolases"/>
    <property type="match status" value="1"/>
</dbReference>
<comment type="subcellular location">
    <subcellularLocation>
        <location evidence="7">Cytoplasm</location>
    </subcellularLocation>
</comment>
<protein>
    <recommendedName>
        <fullName evidence="7">Shikimate kinase</fullName>
        <shortName evidence="7">SK</shortName>
        <ecNumber evidence="7">2.7.1.71</ecNumber>
    </recommendedName>
</protein>
<keyword evidence="9" id="KW-1185">Reference proteome</keyword>
<dbReference type="GO" id="GO:0016301">
    <property type="term" value="F:kinase activity"/>
    <property type="evidence" value="ECO:0007669"/>
    <property type="project" value="UniProtKB-KW"/>
</dbReference>
<comment type="caution">
    <text evidence="7">Lacks conserved residue(s) required for the propagation of feature annotation.</text>
</comment>
<feature type="binding site" evidence="7">
    <location>
        <position position="121"/>
    </location>
    <ligand>
        <name>ATP</name>
        <dbReference type="ChEBI" id="CHEBI:30616"/>
    </ligand>
</feature>
<keyword evidence="3 7" id="KW-0547">Nucleotide-binding</keyword>
<accession>A0ABS9MG33</accession>
<dbReference type="RefSeq" id="WP_191363104.1">
    <property type="nucleotide sequence ID" value="NZ_JAKNHQ010000001.1"/>
</dbReference>
<feature type="binding site" evidence="7">
    <location>
        <position position="37"/>
    </location>
    <ligand>
        <name>substrate</name>
    </ligand>
</feature>
<feature type="binding site" evidence="7">
    <location>
        <position position="61"/>
    </location>
    <ligand>
        <name>substrate</name>
    </ligand>
</feature>
<comment type="caution">
    <text evidence="8">The sequence shown here is derived from an EMBL/GenBank/DDBJ whole genome shotgun (WGS) entry which is preliminary data.</text>
</comment>
<reference evidence="8 9" key="1">
    <citation type="submission" date="2022-01" db="EMBL/GenBank/DDBJ databases">
        <title>Collection of gut derived symbiotic bacterial strains cultured from healthy donors.</title>
        <authorList>
            <person name="Lin H."/>
            <person name="Kohout C."/>
            <person name="Waligurski E."/>
            <person name="Pamer E.G."/>
        </authorList>
    </citation>
    <scope>NUCLEOTIDE SEQUENCE [LARGE SCALE GENOMIC DNA]</scope>
    <source>
        <strain evidence="8 9">DFI.7.58</strain>
    </source>
</reference>
<dbReference type="InterPro" id="IPR000623">
    <property type="entry name" value="Shikimate_kinase/TSH1"/>
</dbReference>
<comment type="function">
    <text evidence="7">Catalyzes the specific phosphorylation of the 3-hydroxyl group of shikimic acid using ATP as a cosubstrate.</text>
</comment>
<evidence type="ECO:0000256" key="3">
    <source>
        <dbReference type="ARBA" id="ARBA00022741"/>
    </source>
</evidence>
<proteinExistence type="inferred from homology"/>
<sequence>MKQKPKNIILCGFMGSGKTTVGRRLAQKAHMEFIDMDDYIEQREGRTITDIFAQDGEETFRRMETEAARELASRRGLVIAAGGGTLLRAQNVKIFRKSGVTVLLDTPIGFIQERLKNDTARPLLQKPNRKKVVADLYRKRLPAYCAAADVIVDGSGGADRVAGRVLEQVKRLG</sequence>
<keyword evidence="6 7" id="KW-0057">Aromatic amino acid biosynthesis</keyword>
<dbReference type="CDD" id="cd00464">
    <property type="entry name" value="SK"/>
    <property type="match status" value="1"/>
</dbReference>
<keyword evidence="7" id="KW-0479">Metal-binding</keyword>
<evidence type="ECO:0000256" key="5">
    <source>
        <dbReference type="ARBA" id="ARBA00022840"/>
    </source>
</evidence>
<dbReference type="PRINTS" id="PR01100">
    <property type="entry name" value="SHIKIMTKNASE"/>
</dbReference>
<dbReference type="InterPro" id="IPR031322">
    <property type="entry name" value="Shikimate/glucono_kinase"/>
</dbReference>
<feature type="binding site" evidence="7">
    <location>
        <position position="83"/>
    </location>
    <ligand>
        <name>substrate</name>
    </ligand>
</feature>
<gene>
    <name evidence="7" type="primary">aroK</name>
    <name evidence="8" type="ORF">L0P57_01200</name>
</gene>
<comment type="pathway">
    <text evidence="7">Metabolic intermediate biosynthesis; chorismate biosynthesis; chorismate from D-erythrose 4-phosphate and phosphoenolpyruvate: step 5/7.</text>
</comment>
<name>A0ABS9MG33_9FIRM</name>
<evidence type="ECO:0000256" key="6">
    <source>
        <dbReference type="ARBA" id="ARBA00023141"/>
    </source>
</evidence>
<evidence type="ECO:0000256" key="1">
    <source>
        <dbReference type="ARBA" id="ARBA00022605"/>
    </source>
</evidence>
<keyword evidence="2 7" id="KW-0808">Transferase</keyword>
<dbReference type="PANTHER" id="PTHR21087">
    <property type="entry name" value="SHIKIMATE KINASE"/>
    <property type="match status" value="1"/>
</dbReference>
<comment type="similarity">
    <text evidence="7">Belongs to the shikimate kinase family.</text>
</comment>
<feature type="binding site" evidence="7">
    <location>
        <position position="19"/>
    </location>
    <ligand>
        <name>Mg(2+)</name>
        <dbReference type="ChEBI" id="CHEBI:18420"/>
    </ligand>
</feature>
<comment type="catalytic activity">
    <reaction evidence="7">
        <text>shikimate + ATP = 3-phosphoshikimate + ADP + H(+)</text>
        <dbReference type="Rhea" id="RHEA:13121"/>
        <dbReference type="ChEBI" id="CHEBI:15378"/>
        <dbReference type="ChEBI" id="CHEBI:30616"/>
        <dbReference type="ChEBI" id="CHEBI:36208"/>
        <dbReference type="ChEBI" id="CHEBI:145989"/>
        <dbReference type="ChEBI" id="CHEBI:456216"/>
        <dbReference type="EC" id="2.7.1.71"/>
    </reaction>
</comment>
<keyword evidence="7" id="KW-0460">Magnesium</keyword>
<dbReference type="HAMAP" id="MF_00109">
    <property type="entry name" value="Shikimate_kinase"/>
    <property type="match status" value="1"/>
</dbReference>
<keyword evidence="7" id="KW-0963">Cytoplasm</keyword>
<feature type="binding site" evidence="7">
    <location>
        <begin position="15"/>
        <end position="20"/>
    </location>
    <ligand>
        <name>ATP</name>
        <dbReference type="ChEBI" id="CHEBI:30616"/>
    </ligand>
</feature>